<protein>
    <submittedName>
        <fullName evidence="1">Uncharacterized protein</fullName>
    </submittedName>
</protein>
<evidence type="ECO:0000313" key="2">
    <source>
        <dbReference type="Proteomes" id="UP001600894"/>
    </source>
</evidence>
<dbReference type="Proteomes" id="UP001600894">
    <property type="component" value="Unassembled WGS sequence"/>
</dbReference>
<gene>
    <name evidence="1" type="ORF">F130042H8_32880</name>
</gene>
<sequence>MEEKNFKERYLAGEIGFEEIDRYISRWNNSDDERTLANYLGLNEEEEDIWIDDSDEALQEMLDRQKQ</sequence>
<dbReference type="RefSeq" id="WP_176255014.1">
    <property type="nucleotide sequence ID" value="NZ_BAABXL010000001.1"/>
</dbReference>
<comment type="caution">
    <text evidence="1">The sequence shown here is derived from an EMBL/GenBank/DDBJ whole genome shotgun (WGS) entry which is preliminary data.</text>
</comment>
<dbReference type="EMBL" id="BAABXL010000001">
    <property type="protein sequence ID" value="GAA6270228.1"/>
    <property type="molecule type" value="Genomic_DNA"/>
</dbReference>
<reference evidence="1 2" key="1">
    <citation type="submission" date="2024-04" db="EMBL/GenBank/DDBJ databases">
        <title>Defined microbial consortia suppress multidrug-resistant proinflammatory Enterobacteriaceae via ecological control.</title>
        <authorList>
            <person name="Furuichi M."/>
            <person name="Kawaguchi T."/>
            <person name="Pust M."/>
            <person name="Yasuma K."/>
            <person name="Plichta D."/>
            <person name="Hasegawa N."/>
            <person name="Ohya T."/>
            <person name="Bhattarai S."/>
            <person name="Sasajima S."/>
            <person name="Aoto Y."/>
            <person name="Tuganbaev T."/>
            <person name="Yaginuma M."/>
            <person name="Ueda M."/>
            <person name="Okahashi N."/>
            <person name="Amafuji K."/>
            <person name="Kiridooshi Y."/>
            <person name="Sugita K."/>
            <person name="Strazar M."/>
            <person name="Skelly A."/>
            <person name="Suda W."/>
            <person name="Hattori M."/>
            <person name="Nakamoto N."/>
            <person name="Caballero S."/>
            <person name="Norman J."/>
            <person name="Olle B."/>
            <person name="Tanoue T."/>
            <person name="Arita M."/>
            <person name="Bucci V."/>
            <person name="Atarashi K."/>
            <person name="Xavier R."/>
            <person name="Honda K."/>
        </authorList>
    </citation>
    <scope>NUCLEOTIDE SEQUENCE [LARGE SCALE GENOMIC DNA]</scope>
    <source>
        <strain evidence="2">f13</strain>
    </source>
</reference>
<evidence type="ECO:0000313" key="1">
    <source>
        <dbReference type="EMBL" id="GAA6270228.1"/>
    </source>
</evidence>
<name>A0ABQ0B1S2_9FIRM</name>
<accession>A0ABQ0B1S2</accession>
<organism evidence="1 2">
    <name type="scientific">Enterocloster alcoholdehydrogenati</name>
    <dbReference type="NCBI Taxonomy" id="2547410"/>
    <lineage>
        <taxon>Bacteria</taxon>
        <taxon>Bacillati</taxon>
        <taxon>Bacillota</taxon>
        <taxon>Clostridia</taxon>
        <taxon>Lachnospirales</taxon>
        <taxon>Lachnospiraceae</taxon>
        <taxon>Enterocloster</taxon>
    </lineage>
</organism>
<keyword evidence="2" id="KW-1185">Reference proteome</keyword>
<proteinExistence type="predicted"/>